<feature type="compositionally biased region" description="Gly residues" evidence="1">
    <location>
        <begin position="1310"/>
        <end position="1319"/>
    </location>
</feature>
<dbReference type="OrthoDB" id="512148at2759"/>
<name>I0Z9B0_COCSC</name>
<evidence type="ECO:0000259" key="2">
    <source>
        <dbReference type="Pfam" id="PF13439"/>
    </source>
</evidence>
<dbReference type="GeneID" id="17045244"/>
<feature type="compositionally biased region" description="Basic and acidic residues" evidence="1">
    <location>
        <begin position="1171"/>
        <end position="1183"/>
    </location>
</feature>
<feature type="region of interest" description="Disordered" evidence="1">
    <location>
        <begin position="1275"/>
        <end position="1323"/>
    </location>
</feature>
<evidence type="ECO:0000313" key="4">
    <source>
        <dbReference type="Proteomes" id="UP000007264"/>
    </source>
</evidence>
<feature type="compositionally biased region" description="Low complexity" evidence="1">
    <location>
        <begin position="1285"/>
        <end position="1309"/>
    </location>
</feature>
<dbReference type="InterPro" id="IPR044160">
    <property type="entry name" value="TGD4-like"/>
</dbReference>
<feature type="region of interest" description="Disordered" evidence="1">
    <location>
        <begin position="1430"/>
        <end position="1476"/>
    </location>
</feature>
<dbReference type="Proteomes" id="UP000007264">
    <property type="component" value="Unassembled WGS sequence"/>
</dbReference>
<dbReference type="GO" id="GO:1990052">
    <property type="term" value="P:ER to chloroplast lipid transport"/>
    <property type="evidence" value="ECO:0007669"/>
    <property type="project" value="InterPro"/>
</dbReference>
<evidence type="ECO:0000313" key="3">
    <source>
        <dbReference type="EMBL" id="EIE27229.1"/>
    </source>
</evidence>
<feature type="domain" description="Glycosyltransferase subfamily 4-like N-terminal" evidence="2">
    <location>
        <begin position="120"/>
        <end position="307"/>
    </location>
</feature>
<dbReference type="Pfam" id="PF13439">
    <property type="entry name" value="Glyco_transf_4"/>
    <property type="match status" value="1"/>
</dbReference>
<feature type="region of interest" description="Disordered" evidence="1">
    <location>
        <begin position="1027"/>
        <end position="1051"/>
    </location>
</feature>
<comment type="caution">
    <text evidence="3">The sequence shown here is derived from an EMBL/GenBank/DDBJ whole genome shotgun (WGS) entry which is preliminary data.</text>
</comment>
<dbReference type="STRING" id="574566.I0Z9B0"/>
<gene>
    <name evidence="3" type="ORF">COCSUDRAFT_38956</name>
</gene>
<dbReference type="eggNOG" id="ENOG502QUGT">
    <property type="taxonomic scope" value="Eukaryota"/>
</dbReference>
<dbReference type="InterPro" id="IPR028098">
    <property type="entry name" value="Glyco_trans_4-like_N"/>
</dbReference>
<dbReference type="SUPFAM" id="SSF53756">
    <property type="entry name" value="UDP-Glycosyltransferase/glycogen phosphorylase"/>
    <property type="match status" value="1"/>
</dbReference>
<dbReference type="PANTHER" id="PTHR34954:SF3">
    <property type="entry name" value="EXPRESSED PROTEIN"/>
    <property type="match status" value="1"/>
</dbReference>
<dbReference type="Pfam" id="PF13692">
    <property type="entry name" value="Glyco_trans_1_4"/>
    <property type="match status" value="1"/>
</dbReference>
<keyword evidence="4" id="KW-1185">Reference proteome</keyword>
<dbReference type="Gene3D" id="3.40.50.2000">
    <property type="entry name" value="Glycogen Phosphorylase B"/>
    <property type="match status" value="2"/>
</dbReference>
<sequence>MGRQVKEGHKESLSAAQRLKVLRSWPVRHWPALLLCLLLLLLLGTGMLNLVRSPKGKSSFTFSPVILSGRGPFKAQLVPRPMREEASRWLKDRGMSLRPRGAPLGVCIMTADFWGLKTAGGTATAYHLLAQALSALPGLQVTFLAVTRHLQVCQEGMRAQIDSQLRVDYRCLDPQHLSPPEIVETHPYEALSHGVLAWLEKNLDRCDLVHVHEWGGVFVDVITAAAYRQLKPGLRVVVETHGGHFWSTQGSVQRPLDITSLRIDQAERMSLQLADALISPTAYMTAFLKQRAWRLPKTSLVIPNVVPAAEADANAAPQARTLLRSEHCLRPLQGPVEKPVWRLAFFSRLEERKGLKLFVTAVEALQEAALLADARFEVFFIGSDARIDMQPSSQWLRAVTASWKAPVHIMANVPRSEALKVLNQEGLLLVLCSLVDNMPYVLAEAAVKQIPLVVFDVGGIYEMMDFVSNPDAVVLDPTIIGLAAKLTDTLKRGKIRTVQLSKHMMTGRDQWLKWHERYSNILSPQLEQEDLAVVVAVERANGRTVQVVRLKAAQSSLELQQAVCGDGDAPARPAADDANLPLLLLPPGYALIDEEQTPALLAELLLVGAAMDNGVGALTFGVELAGGRVTWPSGPTWLLYSGDDSHCMESVPVLLRKGTFCSAFAAQARVFRTYHSWVLSLMLRRAGLRMHTFPRALFRASNLTAGGASCNPDKAPAERHISFGSASNTLGDPEEVMMNLHLAPFPRPVSSLVADYPLEQGHKGWQVGYRAANSSEFRPLVWRPSQERDAKRTDGSWGCPDASNPYPTMLHSLIHPCASTTGPSCCGLPYAAFNLRFQSFVTAPKGMLLMAYEVWPICGDGLDLEIRQTPSGGGQSTQLMWREITPNAKDKPQRQKVEMKLALHAGDLVDFIVHPHANMDCDGIYIVDVQIWQDSGDARTWETRRRRLLSAEGSMGGGFKQLGYRYLIALMLALEGRAGGPLFQAGLGYSACSNTIEQGLERNTAWNAIVEMPNVENARTLFHRYEPQQQSTETEPTATTEAAHRGHGRPPAELCPFGPPLRGRTWLKHQVAGHDMLASLAWNEEYLDSAAAYCRVPLSSSLDVASQDRQDGIQYRVGVHHVATPQTESDDSGGPWRSSLHFQGAVAVEGEALVWKPAVQQSLWDSTRLPDQLDTRRDLDDPLPKPPAPQQSSASPAEPEGQSDDSLPTAALKAAAGAAADTTNAAEQPASMPEKASMGPSGGAGGAVSIPYDWAVSIGPDGAANLDGGAGSLTIPGSAAEKRPAPAGVQASGASGAGQPQAPPASSKGGSSGGNGQLRGGRTSMDAKNAEVLAAIRQAKDMLGQGPMLAGVQASSINSGLQKASKQLSGVSKGIGALTSDLAHGGLVRRLNGNGPSRDSARRTPYSPWLAQPFLKVNAAVGCLARMPLPHGGLRPTQATPSTPSRPRSGRGNAQRQKNAMPASGGRGRLGPVSAGRGRAERLRSFGRETWAPYLADTLLRVFASASVSGQLGRFTRPFLDYTAGSVRVDLGLTSPQAQWLSRGGSSMSAQGSEAGSADPAGLGLLDSPFKHRAFALEGRGIWHALSVSAAQQVYGPVRARADLRFALESPPAAPSEDPGRATLEGAWKAICTLRATKLESVFGLDCVVPGSQGAARIAAWWSPLRREAMMELRLF</sequence>
<dbReference type="KEGG" id="csl:COCSUDRAFT_38956"/>
<dbReference type="RefSeq" id="XP_005651773.1">
    <property type="nucleotide sequence ID" value="XM_005651716.1"/>
</dbReference>
<feature type="compositionally biased region" description="Low complexity" evidence="1">
    <location>
        <begin position="1209"/>
        <end position="1230"/>
    </location>
</feature>
<dbReference type="CDD" id="cd03801">
    <property type="entry name" value="GT4_PimA-like"/>
    <property type="match status" value="1"/>
</dbReference>
<dbReference type="GO" id="GO:0070300">
    <property type="term" value="F:phosphatidic acid binding"/>
    <property type="evidence" value="ECO:0007669"/>
    <property type="project" value="InterPro"/>
</dbReference>
<reference evidence="3 4" key="1">
    <citation type="journal article" date="2012" name="Genome Biol.">
        <title>The genome of the polar eukaryotic microalga coccomyxa subellipsoidea reveals traits of cold adaptation.</title>
        <authorList>
            <person name="Blanc G."/>
            <person name="Agarkova I."/>
            <person name="Grimwood J."/>
            <person name="Kuo A."/>
            <person name="Brueggeman A."/>
            <person name="Dunigan D."/>
            <person name="Gurnon J."/>
            <person name="Ladunga I."/>
            <person name="Lindquist E."/>
            <person name="Lucas S."/>
            <person name="Pangilinan J."/>
            <person name="Proschold T."/>
            <person name="Salamov A."/>
            <person name="Schmutz J."/>
            <person name="Weeks D."/>
            <person name="Yamada T."/>
            <person name="Claverie J.M."/>
            <person name="Grigoriev I."/>
            <person name="Van Etten J."/>
            <person name="Lomsadze A."/>
            <person name="Borodovsky M."/>
        </authorList>
    </citation>
    <scope>NUCLEOTIDE SEQUENCE [LARGE SCALE GENOMIC DNA]</scope>
    <source>
        <strain evidence="3 4">C-169</strain>
    </source>
</reference>
<evidence type="ECO:0000256" key="1">
    <source>
        <dbReference type="SAM" id="MobiDB-lite"/>
    </source>
</evidence>
<feature type="compositionally biased region" description="Polar residues" evidence="1">
    <location>
        <begin position="1437"/>
        <end position="1458"/>
    </location>
</feature>
<feature type="region of interest" description="Disordered" evidence="1">
    <location>
        <begin position="1166"/>
        <end position="1244"/>
    </location>
</feature>
<feature type="compositionally biased region" description="Low complexity" evidence="1">
    <location>
        <begin position="1032"/>
        <end position="1041"/>
    </location>
</feature>
<dbReference type="GO" id="GO:0034196">
    <property type="term" value="P:acylglycerol transport"/>
    <property type="evidence" value="ECO:0007669"/>
    <property type="project" value="InterPro"/>
</dbReference>
<accession>I0Z9B0</accession>
<dbReference type="PANTHER" id="PTHR34954">
    <property type="entry name" value="EXPRESSED PROTEIN"/>
    <property type="match status" value="1"/>
</dbReference>
<protein>
    <recommendedName>
        <fullName evidence="2">Glycosyltransferase subfamily 4-like N-terminal domain-containing protein</fullName>
    </recommendedName>
</protein>
<dbReference type="EMBL" id="AGSI01000001">
    <property type="protein sequence ID" value="EIE27229.1"/>
    <property type="molecule type" value="Genomic_DNA"/>
</dbReference>
<organism evidence="3 4">
    <name type="scientific">Coccomyxa subellipsoidea (strain C-169)</name>
    <name type="common">Green microalga</name>
    <dbReference type="NCBI Taxonomy" id="574566"/>
    <lineage>
        <taxon>Eukaryota</taxon>
        <taxon>Viridiplantae</taxon>
        <taxon>Chlorophyta</taxon>
        <taxon>core chlorophytes</taxon>
        <taxon>Trebouxiophyceae</taxon>
        <taxon>Trebouxiophyceae incertae sedis</taxon>
        <taxon>Coccomyxaceae</taxon>
        <taxon>Coccomyxa</taxon>
        <taxon>Coccomyxa subellipsoidea</taxon>
    </lineage>
</organism>
<proteinExistence type="predicted"/>